<keyword evidence="26" id="KW-0472">Membrane</keyword>
<evidence type="ECO:0000256" key="25">
    <source>
        <dbReference type="ARBA" id="ARBA00049457"/>
    </source>
</evidence>
<evidence type="ECO:0000256" key="7">
    <source>
        <dbReference type="ARBA" id="ARBA00046147"/>
    </source>
</evidence>
<evidence type="ECO:0000256" key="18">
    <source>
        <dbReference type="ARBA" id="ARBA00048597"/>
    </source>
</evidence>
<evidence type="ECO:0000256" key="3">
    <source>
        <dbReference type="ARBA" id="ARBA00022670"/>
    </source>
</evidence>
<accession>A0AAE1QCN6</accession>
<comment type="pathway">
    <text evidence="1">Lipid metabolism; fatty acid metabolism.</text>
</comment>
<dbReference type="FunFam" id="3.40.630.10:FF:000027">
    <property type="entry name" value="N-fatty-acyl-amino acid synthase/hydrolase PM20D1"/>
    <property type="match status" value="1"/>
</dbReference>
<reference evidence="27" key="1">
    <citation type="submission" date="2023-11" db="EMBL/GenBank/DDBJ databases">
        <title>Genome assemblies of two species of porcelain crab, Petrolisthes cinctipes and Petrolisthes manimaculis (Anomura: Porcellanidae).</title>
        <authorList>
            <person name="Angst P."/>
        </authorList>
    </citation>
    <scope>NUCLEOTIDE SEQUENCE</scope>
    <source>
        <strain evidence="27">PB745_02</strain>
        <tissue evidence="27">Gill</tissue>
    </source>
</reference>
<evidence type="ECO:0000313" key="28">
    <source>
        <dbReference type="Proteomes" id="UP001292094"/>
    </source>
</evidence>
<dbReference type="PANTHER" id="PTHR45962:SF1">
    <property type="entry name" value="N-FATTY-ACYL-AMINO ACID SYNTHASE_HYDROLASE PM20D1"/>
    <property type="match status" value="1"/>
</dbReference>
<dbReference type="AlphaFoldDB" id="A0AAE1QCN6"/>
<dbReference type="Gene3D" id="3.40.630.10">
    <property type="entry name" value="Zn peptidases"/>
    <property type="match status" value="1"/>
</dbReference>
<sequence length="332" mass="36911">MRRVWCVWWGVVIGVVLGVVGVLLLAATIKALTLKDIDYQEGALDLGPVEDLPEWYLKGLPELMAASLRIATVSTAPGQYDTEALLKFHEFLREEFPGVFNSSFITTEVVNEYSLLFTIQGSNSSLQPYLLMSHLDVVPVVRDKWEHDPFAGEIIPDPITGEEYIWGRGAIDDKTGVMGIIMALNYLTLTDFQPTRTFYVAFGHDEELGSFVLHHRYMVRTGAKHIAKLMDERNVTLEFVLDEGVPILEGALKGAGFPLAAIGVTEKGWMMVKLEVEGEGGHSSMPPHNSAVSRLASAIYRLETHPQHPCLVQVPKLIYSLILHPRHHGPTN</sequence>
<dbReference type="GO" id="GO:0004046">
    <property type="term" value="F:aminoacylase activity"/>
    <property type="evidence" value="ECO:0007669"/>
    <property type="project" value="UniProtKB-EC"/>
</dbReference>
<comment type="catalytic activity">
    <reaction evidence="22">
        <text>an N-acyl-aromatic L-alpha-amino acid + H2O = an aromatic L-alpha-amino acid + a carboxylate</text>
        <dbReference type="Rhea" id="RHEA:54184"/>
        <dbReference type="ChEBI" id="CHEBI:15377"/>
        <dbReference type="ChEBI" id="CHEBI:29067"/>
        <dbReference type="ChEBI" id="CHEBI:84824"/>
        <dbReference type="ChEBI" id="CHEBI:138093"/>
        <dbReference type="EC" id="3.5.1.114"/>
    </reaction>
    <physiologicalReaction direction="left-to-right" evidence="22">
        <dbReference type="Rhea" id="RHEA:54185"/>
    </physiologicalReaction>
    <physiologicalReaction direction="right-to-left" evidence="22">
        <dbReference type="Rhea" id="RHEA:54186"/>
    </physiologicalReaction>
</comment>
<evidence type="ECO:0000256" key="8">
    <source>
        <dbReference type="ARBA" id="ARBA00047450"/>
    </source>
</evidence>
<name>A0AAE1QCN6_9EUCA</name>
<keyword evidence="6" id="KW-0862">Zinc</keyword>
<comment type="caution">
    <text evidence="27">The sequence shown here is derived from an EMBL/GenBank/DDBJ whole genome shotgun (WGS) entry which is preliminary data.</text>
</comment>
<gene>
    <name evidence="27" type="ORF">Pmani_006384</name>
</gene>
<evidence type="ECO:0000256" key="2">
    <source>
        <dbReference type="ARBA" id="ARBA00006247"/>
    </source>
</evidence>
<evidence type="ECO:0000256" key="24">
    <source>
        <dbReference type="ARBA" id="ARBA00049100"/>
    </source>
</evidence>
<dbReference type="GO" id="GO:0043605">
    <property type="term" value="P:amide catabolic process"/>
    <property type="evidence" value="ECO:0007669"/>
    <property type="project" value="TreeGrafter"/>
</dbReference>
<evidence type="ECO:0000256" key="26">
    <source>
        <dbReference type="SAM" id="Phobius"/>
    </source>
</evidence>
<comment type="catalytic activity">
    <reaction evidence="20">
        <text>N-(9Z-octadecenoyl)-L-tryptophan + H2O = L-tryptophan + (9Z)-octadecenoate</text>
        <dbReference type="Rhea" id="RHEA:64176"/>
        <dbReference type="ChEBI" id="CHEBI:15377"/>
        <dbReference type="ChEBI" id="CHEBI:30823"/>
        <dbReference type="ChEBI" id="CHEBI:57912"/>
        <dbReference type="ChEBI" id="CHEBI:149733"/>
    </reaction>
    <physiologicalReaction direction="left-to-right" evidence="20">
        <dbReference type="Rhea" id="RHEA:64177"/>
    </physiologicalReaction>
</comment>
<dbReference type="Proteomes" id="UP001292094">
    <property type="component" value="Unassembled WGS sequence"/>
</dbReference>
<evidence type="ECO:0000313" key="27">
    <source>
        <dbReference type="EMBL" id="KAK4322867.1"/>
    </source>
</evidence>
<comment type="catalytic activity">
    <reaction evidence="15">
        <text>N-(9Z-octadecenoyl)-L-asparagine + H2O = L-asparagine + (9Z)-octadecenoate</text>
        <dbReference type="Rhea" id="RHEA:64136"/>
        <dbReference type="ChEBI" id="CHEBI:15377"/>
        <dbReference type="ChEBI" id="CHEBI:30823"/>
        <dbReference type="ChEBI" id="CHEBI:58048"/>
        <dbReference type="ChEBI" id="CHEBI:149730"/>
    </reaction>
    <physiologicalReaction direction="left-to-right" evidence="15">
        <dbReference type="Rhea" id="RHEA:64137"/>
    </physiologicalReaction>
</comment>
<comment type="catalytic activity">
    <reaction evidence="16">
        <text>N-(5Z,8Z,11Z,14Z)-eicosatetraenoyl-glycine + H2O = (5Z,8Z,11Z,14Z)-eicosatetraenoate + glycine</text>
        <dbReference type="Rhea" id="RHEA:64108"/>
        <dbReference type="ChEBI" id="CHEBI:15377"/>
        <dbReference type="ChEBI" id="CHEBI:32395"/>
        <dbReference type="ChEBI" id="CHEBI:57305"/>
        <dbReference type="ChEBI" id="CHEBI:59002"/>
    </reaction>
    <physiologicalReaction direction="left-to-right" evidence="16">
        <dbReference type="Rhea" id="RHEA:64109"/>
    </physiologicalReaction>
    <physiologicalReaction direction="right-to-left" evidence="16">
        <dbReference type="Rhea" id="RHEA:64110"/>
    </physiologicalReaction>
</comment>
<evidence type="ECO:0000256" key="16">
    <source>
        <dbReference type="ARBA" id="ARBA00048402"/>
    </source>
</evidence>
<organism evidence="27 28">
    <name type="scientific">Petrolisthes manimaculis</name>
    <dbReference type="NCBI Taxonomy" id="1843537"/>
    <lineage>
        <taxon>Eukaryota</taxon>
        <taxon>Metazoa</taxon>
        <taxon>Ecdysozoa</taxon>
        <taxon>Arthropoda</taxon>
        <taxon>Crustacea</taxon>
        <taxon>Multicrustacea</taxon>
        <taxon>Malacostraca</taxon>
        <taxon>Eumalacostraca</taxon>
        <taxon>Eucarida</taxon>
        <taxon>Decapoda</taxon>
        <taxon>Pleocyemata</taxon>
        <taxon>Anomura</taxon>
        <taxon>Galatheoidea</taxon>
        <taxon>Porcellanidae</taxon>
        <taxon>Petrolisthes</taxon>
    </lineage>
</organism>
<evidence type="ECO:0000256" key="13">
    <source>
        <dbReference type="ARBA" id="ARBA00047879"/>
    </source>
</evidence>
<comment type="catalytic activity">
    <reaction evidence="17">
        <text>an N-acyl-L-amino acid + H2O = an L-alpha-amino acid + a carboxylate</text>
        <dbReference type="Rhea" id="RHEA:15565"/>
        <dbReference type="ChEBI" id="CHEBI:15377"/>
        <dbReference type="ChEBI" id="CHEBI:29067"/>
        <dbReference type="ChEBI" id="CHEBI:59869"/>
        <dbReference type="ChEBI" id="CHEBI:59874"/>
        <dbReference type="EC" id="3.5.1.14"/>
    </reaction>
    <physiologicalReaction direction="left-to-right" evidence="17">
        <dbReference type="Rhea" id="RHEA:15566"/>
    </physiologicalReaction>
    <physiologicalReaction direction="right-to-left" evidence="17">
        <dbReference type="Rhea" id="RHEA:15567"/>
    </physiologicalReaction>
</comment>
<evidence type="ECO:0000256" key="20">
    <source>
        <dbReference type="ARBA" id="ARBA00048822"/>
    </source>
</evidence>
<dbReference type="GO" id="GO:0046872">
    <property type="term" value="F:metal ion binding"/>
    <property type="evidence" value="ECO:0007669"/>
    <property type="project" value="UniProtKB-KW"/>
</dbReference>
<dbReference type="InterPro" id="IPR002933">
    <property type="entry name" value="Peptidase_M20"/>
</dbReference>
<evidence type="ECO:0000256" key="14">
    <source>
        <dbReference type="ARBA" id="ARBA00048145"/>
    </source>
</evidence>
<comment type="catalytic activity">
    <reaction evidence="8">
        <text>(9Z)-octadecenoate + glycine = N-(9Z-octadecenoyl)glycine + H2O</text>
        <dbReference type="Rhea" id="RHEA:51316"/>
        <dbReference type="ChEBI" id="CHEBI:15377"/>
        <dbReference type="ChEBI" id="CHEBI:30823"/>
        <dbReference type="ChEBI" id="CHEBI:57305"/>
        <dbReference type="ChEBI" id="CHEBI:133992"/>
    </reaction>
    <physiologicalReaction direction="right-to-left" evidence="8">
        <dbReference type="Rhea" id="RHEA:51318"/>
    </physiologicalReaction>
</comment>
<evidence type="ECO:0000256" key="19">
    <source>
        <dbReference type="ARBA" id="ARBA00048729"/>
    </source>
</evidence>
<evidence type="ECO:0000256" key="12">
    <source>
        <dbReference type="ARBA" id="ARBA00047874"/>
    </source>
</evidence>
<comment type="catalytic activity">
    <reaction evidence="13">
        <text>N-hexadecanoyl-L-phenylalanine + H2O = hexadecanoate + L-phenylalanine</text>
        <dbReference type="Rhea" id="RHEA:64124"/>
        <dbReference type="ChEBI" id="CHEBI:7896"/>
        <dbReference type="ChEBI" id="CHEBI:15377"/>
        <dbReference type="ChEBI" id="CHEBI:58095"/>
        <dbReference type="ChEBI" id="CHEBI:149699"/>
    </reaction>
    <physiologicalReaction direction="left-to-right" evidence="13">
        <dbReference type="Rhea" id="RHEA:64125"/>
    </physiologicalReaction>
</comment>
<comment type="catalytic activity">
    <reaction evidence="18">
        <text>N-(9Z-octadecenoyl)-L-serine + H2O = L-serine + (9Z)-octadecenoate</text>
        <dbReference type="Rhea" id="RHEA:51352"/>
        <dbReference type="ChEBI" id="CHEBI:15377"/>
        <dbReference type="ChEBI" id="CHEBI:30823"/>
        <dbReference type="ChEBI" id="CHEBI:33384"/>
        <dbReference type="ChEBI" id="CHEBI:134031"/>
    </reaction>
    <physiologicalReaction direction="left-to-right" evidence="18">
        <dbReference type="Rhea" id="RHEA:51353"/>
    </physiologicalReaction>
</comment>
<comment type="similarity">
    <text evidence="2">Belongs to the peptidase M20A family.</text>
</comment>
<keyword evidence="26" id="KW-1133">Transmembrane helix</keyword>
<comment type="catalytic activity">
    <reaction evidence="14">
        <text>N-(9Z-octadecenoyl)-L-methionine + H2O = (9Z)-octadecenoate + L-methionine</text>
        <dbReference type="Rhea" id="RHEA:64144"/>
        <dbReference type="ChEBI" id="CHEBI:15377"/>
        <dbReference type="ChEBI" id="CHEBI:30823"/>
        <dbReference type="ChEBI" id="CHEBI:57844"/>
        <dbReference type="ChEBI" id="CHEBI:149732"/>
    </reaction>
    <physiologicalReaction direction="left-to-right" evidence="14">
        <dbReference type="Rhea" id="RHEA:64145"/>
    </physiologicalReaction>
</comment>
<evidence type="ECO:0000256" key="10">
    <source>
        <dbReference type="ARBA" id="ARBA00047723"/>
    </source>
</evidence>
<evidence type="ECO:0000256" key="11">
    <source>
        <dbReference type="ARBA" id="ARBA00047866"/>
    </source>
</evidence>
<evidence type="ECO:0000256" key="15">
    <source>
        <dbReference type="ARBA" id="ARBA00048380"/>
    </source>
</evidence>
<proteinExistence type="inferred from homology"/>
<evidence type="ECO:0000256" key="22">
    <source>
        <dbReference type="ARBA" id="ARBA00048840"/>
    </source>
</evidence>
<comment type="catalytic activity">
    <reaction evidence="9">
        <text>N-(4Z,7Z,10Z,13Z,16Z,19Z-docosahexaenoyl)-L-phenylalanine + H2O = (4Z,7Z,10Z,13Z,16Z,19Z)-docosahexaenoate + L-phenylalanine</text>
        <dbReference type="Rhea" id="RHEA:64132"/>
        <dbReference type="ChEBI" id="CHEBI:15377"/>
        <dbReference type="ChEBI" id="CHEBI:58095"/>
        <dbReference type="ChEBI" id="CHEBI:77016"/>
        <dbReference type="ChEBI" id="CHEBI:149701"/>
    </reaction>
    <physiologicalReaction direction="left-to-right" evidence="9">
        <dbReference type="Rhea" id="RHEA:64133"/>
    </physiologicalReaction>
</comment>
<comment type="catalytic activity">
    <reaction evidence="23">
        <text>L-phenylalanine + (9Z)-octadecenoate = N-(9Z-octadecenoyl)-L-phenylalanine + H2O</text>
        <dbReference type="Rhea" id="RHEA:51300"/>
        <dbReference type="ChEBI" id="CHEBI:15377"/>
        <dbReference type="ChEBI" id="CHEBI:30823"/>
        <dbReference type="ChEBI" id="CHEBI:58095"/>
        <dbReference type="ChEBI" id="CHEBI:134020"/>
    </reaction>
    <physiologicalReaction direction="left-to-right" evidence="23">
        <dbReference type="Rhea" id="RHEA:51301"/>
    </physiologicalReaction>
    <physiologicalReaction direction="right-to-left" evidence="23">
        <dbReference type="Rhea" id="RHEA:51302"/>
    </physiologicalReaction>
</comment>
<evidence type="ECO:0000256" key="6">
    <source>
        <dbReference type="ARBA" id="ARBA00022833"/>
    </source>
</evidence>
<comment type="catalytic activity">
    <reaction evidence="11">
        <text>N-(9Z-octadecenoyl)-L-tyrosine + H2O = L-tyrosine + (9Z)-octadecenoate</text>
        <dbReference type="Rhea" id="RHEA:64184"/>
        <dbReference type="ChEBI" id="CHEBI:15377"/>
        <dbReference type="ChEBI" id="CHEBI:30823"/>
        <dbReference type="ChEBI" id="CHEBI:58315"/>
        <dbReference type="ChEBI" id="CHEBI:149734"/>
    </reaction>
    <physiologicalReaction direction="left-to-right" evidence="11">
        <dbReference type="Rhea" id="RHEA:64185"/>
    </physiologicalReaction>
</comment>
<dbReference type="GO" id="GO:0008233">
    <property type="term" value="F:peptidase activity"/>
    <property type="evidence" value="ECO:0007669"/>
    <property type="project" value="UniProtKB-KW"/>
</dbReference>
<keyword evidence="4" id="KW-0479">Metal-binding</keyword>
<feature type="transmembrane region" description="Helical" evidence="26">
    <location>
        <begin position="7"/>
        <end position="29"/>
    </location>
</feature>
<evidence type="ECO:0000256" key="1">
    <source>
        <dbReference type="ARBA" id="ARBA00004872"/>
    </source>
</evidence>
<comment type="catalytic activity">
    <reaction evidence="10">
        <text>N-octadecanoyl-L-phenylalanine + H2O = octadecanoate + L-phenylalanine</text>
        <dbReference type="Rhea" id="RHEA:64128"/>
        <dbReference type="ChEBI" id="CHEBI:15377"/>
        <dbReference type="ChEBI" id="CHEBI:25629"/>
        <dbReference type="ChEBI" id="CHEBI:58095"/>
        <dbReference type="ChEBI" id="CHEBI:149700"/>
    </reaction>
    <physiologicalReaction direction="left-to-right" evidence="10">
        <dbReference type="Rhea" id="RHEA:64129"/>
    </physiologicalReaction>
</comment>
<dbReference type="GO" id="GO:0043604">
    <property type="term" value="P:amide biosynthetic process"/>
    <property type="evidence" value="ECO:0007669"/>
    <property type="project" value="TreeGrafter"/>
</dbReference>
<protein>
    <recommendedName>
        <fullName evidence="29">Peptidase M20 dimerisation domain-containing protein</fullName>
    </recommendedName>
</protein>
<dbReference type="EMBL" id="JAWZYT010000492">
    <property type="protein sequence ID" value="KAK4322867.1"/>
    <property type="molecule type" value="Genomic_DNA"/>
</dbReference>
<evidence type="ECO:0000256" key="4">
    <source>
        <dbReference type="ARBA" id="ARBA00022723"/>
    </source>
</evidence>
<comment type="catalytic activity">
    <reaction evidence="24">
        <text>N-(5Z,8Z,11Z,14Z-eicosatetraenoyl)-L-serine + H2O = (5Z,8Z,11Z,14Z)-eicosatetraenoate + L-serine</text>
        <dbReference type="Rhea" id="RHEA:64116"/>
        <dbReference type="ChEBI" id="CHEBI:15377"/>
        <dbReference type="ChEBI" id="CHEBI:32395"/>
        <dbReference type="ChEBI" id="CHEBI:33384"/>
        <dbReference type="ChEBI" id="CHEBI:149697"/>
    </reaction>
    <physiologicalReaction direction="left-to-right" evidence="24">
        <dbReference type="Rhea" id="RHEA:64117"/>
    </physiologicalReaction>
    <physiologicalReaction direction="right-to-left" evidence="24">
        <dbReference type="Rhea" id="RHEA:64118"/>
    </physiologicalReaction>
</comment>
<evidence type="ECO:0000256" key="5">
    <source>
        <dbReference type="ARBA" id="ARBA00022801"/>
    </source>
</evidence>
<dbReference type="SUPFAM" id="SSF53187">
    <property type="entry name" value="Zn-dependent exopeptidases"/>
    <property type="match status" value="1"/>
</dbReference>
<keyword evidence="28" id="KW-1185">Reference proteome</keyword>
<dbReference type="Pfam" id="PF01546">
    <property type="entry name" value="Peptidase_M20"/>
    <property type="match status" value="1"/>
</dbReference>
<dbReference type="GO" id="GO:0006520">
    <property type="term" value="P:amino acid metabolic process"/>
    <property type="evidence" value="ECO:0007669"/>
    <property type="project" value="TreeGrafter"/>
</dbReference>
<comment type="function">
    <text evidence="7">Secreted enzyme that regulates the endogenous N-fatty acyl amino acid (NAAs) tissue and circulating levels by functioning as a bidirectional NAA synthase/hydrolase. It condenses free fatty acids and free amino acids to generate NAAs and bidirectionally catalyzes the reverse hydrolysis reaction. Some of these NAAs stimulate oxidative metabolism via mitochondrial uncoupling, increasing energy expenditure in a UPC1-independent manner. Thereby, this secreted protein may indirectly regulate whole body energy expenditure. PM20D1 circulates in tight association with both low- and high-density (LDL and HDL,respectively) lipoprotein particles.</text>
</comment>
<comment type="catalytic activity">
    <reaction evidence="12">
        <text>(5Z,8Z,11Z,14Z)-eicosatetraenoate + L-phenylalanine = N-(5Z,8Z,11Z,14Z-eicosatetraenoyl)-L-phenylalanine + H2O</text>
        <dbReference type="Rhea" id="RHEA:51312"/>
        <dbReference type="ChEBI" id="CHEBI:15377"/>
        <dbReference type="ChEBI" id="CHEBI:32395"/>
        <dbReference type="ChEBI" id="CHEBI:58095"/>
        <dbReference type="ChEBI" id="CHEBI:134022"/>
    </reaction>
    <physiologicalReaction direction="left-to-right" evidence="12">
        <dbReference type="Rhea" id="RHEA:51313"/>
    </physiologicalReaction>
    <physiologicalReaction direction="right-to-left" evidence="12">
        <dbReference type="Rhea" id="RHEA:51314"/>
    </physiologicalReaction>
</comment>
<evidence type="ECO:0000256" key="21">
    <source>
        <dbReference type="ARBA" id="ARBA00048827"/>
    </source>
</evidence>
<comment type="catalytic activity">
    <reaction evidence="19">
        <text>N-(9Z-octadecenoyl)-L-glutamine + H2O = L-glutamine + (9Z)-octadecenoate</text>
        <dbReference type="Rhea" id="RHEA:51356"/>
        <dbReference type="ChEBI" id="CHEBI:15377"/>
        <dbReference type="ChEBI" id="CHEBI:30823"/>
        <dbReference type="ChEBI" id="CHEBI:58359"/>
        <dbReference type="ChEBI" id="CHEBI:134033"/>
    </reaction>
    <physiologicalReaction direction="left-to-right" evidence="19">
        <dbReference type="Rhea" id="RHEA:51357"/>
    </physiologicalReaction>
</comment>
<keyword evidence="3" id="KW-0645">Protease</keyword>
<evidence type="ECO:0008006" key="29">
    <source>
        <dbReference type="Google" id="ProtNLM"/>
    </source>
</evidence>
<dbReference type="GO" id="GO:0006508">
    <property type="term" value="P:proteolysis"/>
    <property type="evidence" value="ECO:0007669"/>
    <property type="project" value="UniProtKB-KW"/>
</dbReference>
<keyword evidence="5" id="KW-0378">Hydrolase</keyword>
<evidence type="ECO:0000256" key="17">
    <source>
        <dbReference type="ARBA" id="ARBA00048579"/>
    </source>
</evidence>
<evidence type="ECO:0000256" key="23">
    <source>
        <dbReference type="ARBA" id="ARBA00048879"/>
    </source>
</evidence>
<keyword evidence="26" id="KW-0812">Transmembrane</keyword>
<dbReference type="PANTHER" id="PTHR45962">
    <property type="entry name" value="N-FATTY-ACYL-AMINO ACID SYNTHASE/HYDROLASE PM20D1"/>
    <property type="match status" value="1"/>
</dbReference>
<comment type="catalytic activity">
    <reaction evidence="21">
        <text>N-(9Z-octadecenoyl)-L-leucine + H2O = L-leucine + (9Z)-octadecenoate</text>
        <dbReference type="Rhea" id="RHEA:51360"/>
        <dbReference type="ChEBI" id="CHEBI:15377"/>
        <dbReference type="ChEBI" id="CHEBI:30823"/>
        <dbReference type="ChEBI" id="CHEBI:57427"/>
        <dbReference type="ChEBI" id="CHEBI:134035"/>
    </reaction>
    <physiologicalReaction direction="left-to-right" evidence="21">
        <dbReference type="Rhea" id="RHEA:51361"/>
    </physiologicalReaction>
    <physiologicalReaction direction="right-to-left" evidence="21">
        <dbReference type="Rhea" id="RHEA:51362"/>
    </physiologicalReaction>
</comment>
<dbReference type="InterPro" id="IPR047177">
    <property type="entry name" value="Pept_M20A"/>
</dbReference>
<evidence type="ECO:0000256" key="9">
    <source>
        <dbReference type="ARBA" id="ARBA00047567"/>
    </source>
</evidence>
<comment type="catalytic activity">
    <reaction evidence="25">
        <text>N-(9Z-octadecenoyl)-L-lysine + H2O = L-lysine + (9Z)-octadecenoate</text>
        <dbReference type="Rhea" id="RHEA:64192"/>
        <dbReference type="ChEBI" id="CHEBI:15377"/>
        <dbReference type="ChEBI" id="CHEBI:30823"/>
        <dbReference type="ChEBI" id="CHEBI:32551"/>
        <dbReference type="ChEBI" id="CHEBI:149731"/>
    </reaction>
    <physiologicalReaction direction="left-to-right" evidence="25">
        <dbReference type="Rhea" id="RHEA:64193"/>
    </physiologicalReaction>
</comment>